<dbReference type="Proteomes" id="UP000268870">
    <property type="component" value="Chromosome"/>
</dbReference>
<dbReference type="PANTHER" id="PTHR43158">
    <property type="entry name" value="SKFA PEPTIDE EXPORT ATP-BINDING PROTEIN SKFE"/>
    <property type="match status" value="1"/>
</dbReference>
<evidence type="ECO:0000256" key="2">
    <source>
        <dbReference type="ARBA" id="ARBA00022840"/>
    </source>
</evidence>
<evidence type="ECO:0000313" key="9">
    <source>
        <dbReference type="EMBL" id="VED64557.1"/>
    </source>
</evidence>
<evidence type="ECO:0000313" key="11">
    <source>
        <dbReference type="Proteomes" id="UP000035346"/>
    </source>
</evidence>
<evidence type="ECO:0000313" key="12">
    <source>
        <dbReference type="Proteomes" id="UP000250200"/>
    </source>
</evidence>
<evidence type="ECO:0000256" key="1">
    <source>
        <dbReference type="ARBA" id="ARBA00022741"/>
    </source>
</evidence>
<evidence type="ECO:0000259" key="3">
    <source>
        <dbReference type="PROSITE" id="PS50893"/>
    </source>
</evidence>
<keyword evidence="1" id="KW-0547">Nucleotide-binding</keyword>
<dbReference type="CDD" id="cd00267">
    <property type="entry name" value="ABC_ATPase"/>
    <property type="match status" value="1"/>
</dbReference>
<dbReference type="Proteomes" id="UP001230629">
    <property type="component" value="Unassembled WGS sequence"/>
</dbReference>
<dbReference type="EMBL" id="UAVB01000001">
    <property type="protein sequence ID" value="SQA18223.1"/>
    <property type="molecule type" value="Genomic_DNA"/>
</dbReference>
<evidence type="ECO:0000313" key="14">
    <source>
        <dbReference type="Proteomes" id="UP000268870"/>
    </source>
</evidence>
<dbReference type="InterPro" id="IPR027417">
    <property type="entry name" value="P-loop_NTPase"/>
</dbReference>
<evidence type="ECO:0000313" key="7">
    <source>
        <dbReference type="EMBL" id="RDY79917.1"/>
    </source>
</evidence>
<dbReference type="OMA" id="MNIANYT"/>
<dbReference type="EMBL" id="JASOIH010000003">
    <property type="protein sequence ID" value="MDK6899432.1"/>
    <property type="molecule type" value="Genomic_DNA"/>
</dbReference>
<dbReference type="PANTHER" id="PTHR43158:SF2">
    <property type="entry name" value="SKFA PEPTIDE EXPORT ATP-BINDING PROTEIN SKFE"/>
    <property type="match status" value="1"/>
</dbReference>
<dbReference type="EMBL" id="QHGZ01000183">
    <property type="protein sequence ID" value="RDY79917.1"/>
    <property type="molecule type" value="Genomic_DNA"/>
</dbReference>
<reference evidence="7 13" key="2">
    <citation type="journal article" date="2018" name="Emerg. Microbes Infect.">
        <title>Phenotypic and molecular analysis of nontypeable Group B streptococci: identification of cps2a and hybrid cps2a/cps5 Group B streptococcal capsule gene clusters.</title>
        <authorList>
            <person name="Alhhazmi A."/>
            <person name="Tyrrell G.J."/>
        </authorList>
    </citation>
    <scope>NUCLEOTIDE SEQUENCE [LARGE SCALE GENOMIC DNA]</scope>
    <source>
        <strain evidence="7 13">PLGBS17</strain>
    </source>
</reference>
<dbReference type="GO" id="GO:0005524">
    <property type="term" value="F:ATP binding"/>
    <property type="evidence" value="ECO:0007669"/>
    <property type="project" value="UniProtKB-KW"/>
</dbReference>
<dbReference type="Gene3D" id="3.40.50.300">
    <property type="entry name" value="P-loop containing nucleotide triphosphate hydrolases"/>
    <property type="match status" value="2"/>
</dbReference>
<reference evidence="6" key="5">
    <citation type="submission" date="2023-05" db="EMBL/GenBank/DDBJ databases">
        <title>Cataloging the Phylogenetic Diversity of Human Bladder Bacteria.</title>
        <authorList>
            <person name="Du J."/>
        </authorList>
    </citation>
    <scope>NUCLEOTIDE SEQUENCE</scope>
    <source>
        <strain evidence="6">UMB8703</strain>
    </source>
</reference>
<evidence type="ECO:0000313" key="10">
    <source>
        <dbReference type="Proteomes" id="UP000035174"/>
    </source>
</evidence>
<feature type="domain" description="ABC transporter" evidence="3">
    <location>
        <begin position="1"/>
        <end position="203"/>
    </location>
</feature>
<dbReference type="RefSeq" id="WP_000470461.1">
    <property type="nucleotide sequence ID" value="NZ_AP018935.1"/>
</dbReference>
<reference evidence="10 11" key="1">
    <citation type="journal article" date="2015" name="PLoS ONE">
        <title>Genomic analysis reveals the molecular basis for capsule loss in the group B streptococcus population.</title>
        <authorList>
            <consortium name="DEVANI Consortium"/>
            <person name="Rosini R."/>
            <person name="Campisi E."/>
            <person name="De Chiara M."/>
            <person name="Tettelin H."/>
            <person name="Rinaudo D."/>
            <person name="Toniolo C."/>
            <person name="Metruccio M."/>
            <person name="Guidotti S."/>
            <person name="Sorensen U.B."/>
            <person name="Kilian M."/>
            <person name="Ramirez M."/>
            <person name="Janulczyk R."/>
            <person name="Donati C."/>
            <person name="Grandi G."/>
            <person name="Margarit I."/>
        </authorList>
    </citation>
    <scope>NUCLEOTIDE SEQUENCE [LARGE SCALE GENOMIC DNA]</scope>
    <source>
        <strain evidence="5 11">DK-B-USS-215</strain>
        <strain evidence="4 10">ES-PW-063</strain>
    </source>
</reference>
<dbReference type="SUPFAM" id="SSF52540">
    <property type="entry name" value="P-loop containing nucleoside triphosphate hydrolases"/>
    <property type="match status" value="1"/>
</dbReference>
<dbReference type="KEGG" id="sagg:EN73_09695"/>
<dbReference type="Proteomes" id="UP000035346">
    <property type="component" value="Unassembled WGS sequence"/>
</dbReference>
<dbReference type="PROSITE" id="PS50893">
    <property type="entry name" value="ABC_TRANSPORTER_2"/>
    <property type="match status" value="1"/>
</dbReference>
<dbReference type="EMBL" id="LCVB01000035">
    <property type="protein sequence ID" value="KLJ27710.1"/>
    <property type="molecule type" value="Genomic_DNA"/>
</dbReference>
<dbReference type="GO" id="GO:0016887">
    <property type="term" value="F:ATP hydrolysis activity"/>
    <property type="evidence" value="ECO:0007669"/>
    <property type="project" value="InterPro"/>
</dbReference>
<evidence type="ECO:0000313" key="13">
    <source>
        <dbReference type="Proteomes" id="UP000256718"/>
    </source>
</evidence>
<sequence>MFINNYTLKIGNRILLENTNLDFEEGEINHLLGRNGSGKSQLAKDFIINRGNYFSNDIYEDTLIISSYSNLPSDVTINDLERTIPWKLSKEIYQLLNINQISKTVKLKQLSDGQKQKVKLLVLLSLDKHIIILDEITNALDKKSVDEINVFLQNYIQYYPEKIIINISHDINNIRSLKGNYFLIDNQKICKVDTLDDAISWYLGE</sequence>
<organism evidence="8 12">
    <name type="scientific">Streptococcus agalactiae</name>
    <dbReference type="NCBI Taxonomy" id="1311"/>
    <lineage>
        <taxon>Bacteria</taxon>
        <taxon>Bacillati</taxon>
        <taxon>Bacillota</taxon>
        <taxon>Bacilli</taxon>
        <taxon>Lactobacillales</taxon>
        <taxon>Streptococcaceae</taxon>
        <taxon>Streptococcus</taxon>
    </lineage>
</organism>
<dbReference type="InterPro" id="IPR003439">
    <property type="entry name" value="ABC_transporter-like_ATP-bd"/>
</dbReference>
<dbReference type="KEGG" id="sags:SaSA20_1642"/>
<gene>
    <name evidence="8" type="primary">nikO</name>
    <name evidence="7" type="ORF">C4618_08485</name>
    <name evidence="8" type="ORF">NCTC8181_01269</name>
    <name evidence="9" type="ORF">NCTC8184_00530</name>
    <name evidence="6" type="ORF">QP229_05425</name>
    <name evidence="5" type="ORF">WA04_04355</name>
    <name evidence="4" type="ORF">WA45_10010</name>
</gene>
<evidence type="ECO:0000313" key="6">
    <source>
        <dbReference type="EMBL" id="MDK6899432.1"/>
    </source>
</evidence>
<proteinExistence type="predicted"/>
<dbReference type="Proteomes" id="UP000035174">
    <property type="component" value="Unassembled WGS sequence"/>
</dbReference>
<reference evidence="8 12" key="3">
    <citation type="submission" date="2018-06" db="EMBL/GenBank/DDBJ databases">
        <authorList>
            <consortium name="Pathogen Informatics"/>
            <person name="Doyle S."/>
        </authorList>
    </citation>
    <scope>NUCLEOTIDE SEQUENCE [LARGE SCALE GENOMIC DNA]</scope>
    <source>
        <strain evidence="8 12">NCTC8181</strain>
    </source>
</reference>
<dbReference type="Pfam" id="PF00005">
    <property type="entry name" value="ABC_tran"/>
    <property type="match status" value="1"/>
</dbReference>
<name>A0A0H1UU05_STRAG</name>
<dbReference type="AlphaFoldDB" id="A0A0H1UU05"/>
<reference evidence="9 14" key="4">
    <citation type="submission" date="2018-12" db="EMBL/GenBank/DDBJ databases">
        <authorList>
            <consortium name="Pathogen Informatics"/>
        </authorList>
    </citation>
    <scope>NUCLEOTIDE SEQUENCE [LARGE SCALE GENOMIC DNA]</scope>
    <source>
        <strain evidence="9 14">NCTC8184</strain>
    </source>
</reference>
<dbReference type="Proteomes" id="UP000250200">
    <property type="component" value="Unassembled WGS sequence"/>
</dbReference>
<dbReference type="Proteomes" id="UP000256718">
    <property type="component" value="Unassembled WGS sequence"/>
</dbReference>
<evidence type="ECO:0000313" key="4">
    <source>
        <dbReference type="EMBL" id="KLJ27710.1"/>
    </source>
</evidence>
<dbReference type="EMBL" id="LR134265">
    <property type="protein sequence ID" value="VED64557.1"/>
    <property type="molecule type" value="Genomic_DNA"/>
</dbReference>
<dbReference type="EC" id="3.6.3.-" evidence="8"/>
<keyword evidence="2 8" id="KW-0067">ATP-binding</keyword>
<keyword evidence="8" id="KW-0378">Hydrolase</keyword>
<evidence type="ECO:0000313" key="5">
    <source>
        <dbReference type="EMBL" id="KLL40147.1"/>
    </source>
</evidence>
<accession>A0A0H1UU05</accession>
<dbReference type="EMBL" id="LBKL01000052">
    <property type="protein sequence ID" value="KLL40147.1"/>
    <property type="molecule type" value="Genomic_DNA"/>
</dbReference>
<evidence type="ECO:0000313" key="8">
    <source>
        <dbReference type="EMBL" id="SQA18223.1"/>
    </source>
</evidence>
<protein>
    <submittedName>
        <fullName evidence="4 8">ABC transporter ATP-binding protein</fullName>
        <ecNumber evidence="8">3.6.3.-</ecNumber>
    </submittedName>
</protein>